<accession>A0ABP0YZG7</accession>
<evidence type="ECO:0000256" key="1">
    <source>
        <dbReference type="SAM" id="MobiDB-lite"/>
    </source>
</evidence>
<dbReference type="EMBL" id="OZ021741">
    <property type="protein sequence ID" value="CAK9325934.1"/>
    <property type="molecule type" value="Genomic_DNA"/>
</dbReference>
<evidence type="ECO:0000313" key="3">
    <source>
        <dbReference type="Proteomes" id="UP001642487"/>
    </source>
</evidence>
<gene>
    <name evidence="2" type="ORF">CITCOLO1_LOCUS18213</name>
</gene>
<evidence type="ECO:0008006" key="4">
    <source>
        <dbReference type="Google" id="ProtNLM"/>
    </source>
</evidence>
<organism evidence="2 3">
    <name type="scientific">Citrullus colocynthis</name>
    <name type="common">colocynth</name>
    <dbReference type="NCBI Taxonomy" id="252529"/>
    <lineage>
        <taxon>Eukaryota</taxon>
        <taxon>Viridiplantae</taxon>
        <taxon>Streptophyta</taxon>
        <taxon>Embryophyta</taxon>
        <taxon>Tracheophyta</taxon>
        <taxon>Spermatophyta</taxon>
        <taxon>Magnoliopsida</taxon>
        <taxon>eudicotyledons</taxon>
        <taxon>Gunneridae</taxon>
        <taxon>Pentapetalae</taxon>
        <taxon>rosids</taxon>
        <taxon>fabids</taxon>
        <taxon>Cucurbitales</taxon>
        <taxon>Cucurbitaceae</taxon>
        <taxon>Benincaseae</taxon>
        <taxon>Citrullus</taxon>
    </lineage>
</organism>
<proteinExistence type="predicted"/>
<sequence length="128" mass="14892">MSISMSMFEMRMMTWSMSNIMSRFLMLIMRYKLRLYILNKCHRPWGMFSSGGDDHKDVHHSGGDDHRGTHNEEGGKVVVQSQKHEMVPQTIIDGLNVVRIPSGDEMTIDERLHVDHRAEKIVVDKEHE</sequence>
<protein>
    <recommendedName>
        <fullName evidence="4">DUF2382 domain-containing protein</fullName>
    </recommendedName>
</protein>
<reference evidence="2 3" key="1">
    <citation type="submission" date="2024-03" db="EMBL/GenBank/DDBJ databases">
        <authorList>
            <person name="Gkanogiannis A."/>
            <person name="Becerra Lopez-Lavalle L."/>
        </authorList>
    </citation>
    <scope>NUCLEOTIDE SEQUENCE [LARGE SCALE GENOMIC DNA]</scope>
</reference>
<keyword evidence="3" id="KW-1185">Reference proteome</keyword>
<name>A0ABP0YZG7_9ROSI</name>
<feature type="region of interest" description="Disordered" evidence="1">
    <location>
        <begin position="56"/>
        <end position="75"/>
    </location>
</feature>
<dbReference type="Proteomes" id="UP001642487">
    <property type="component" value="Chromosome 7"/>
</dbReference>
<evidence type="ECO:0000313" key="2">
    <source>
        <dbReference type="EMBL" id="CAK9325934.1"/>
    </source>
</evidence>